<dbReference type="PANTHER" id="PTHR34001">
    <property type="entry name" value="BLL7405 PROTEIN"/>
    <property type="match status" value="1"/>
</dbReference>
<evidence type="ECO:0000256" key="4">
    <source>
        <dbReference type="ARBA" id="ARBA00023237"/>
    </source>
</evidence>
<dbReference type="InterPro" id="IPR051692">
    <property type="entry name" value="OMP-like"/>
</dbReference>
<dbReference type="InterPro" id="IPR027385">
    <property type="entry name" value="Beta-barrel_OMP"/>
</dbReference>
<keyword evidence="3" id="KW-0472">Membrane</keyword>
<reference evidence="7 8" key="1">
    <citation type="submission" date="2020-08" db="EMBL/GenBank/DDBJ databases">
        <title>Genome sequence of Rhizobiales bacterium strain IZ6.</title>
        <authorList>
            <person name="Nakai R."/>
            <person name="Naganuma T."/>
        </authorList>
    </citation>
    <scope>NUCLEOTIDE SEQUENCE [LARGE SCALE GENOMIC DNA]</scope>
    <source>
        <strain evidence="7 8">IZ6</strain>
    </source>
</reference>
<dbReference type="PANTHER" id="PTHR34001:SF3">
    <property type="entry name" value="BLL7405 PROTEIN"/>
    <property type="match status" value="1"/>
</dbReference>
<dbReference type="GO" id="GO:0009279">
    <property type="term" value="C:cell outer membrane"/>
    <property type="evidence" value="ECO:0007669"/>
    <property type="project" value="UniProtKB-SubCell"/>
</dbReference>
<evidence type="ECO:0000256" key="1">
    <source>
        <dbReference type="ARBA" id="ARBA00004442"/>
    </source>
</evidence>
<proteinExistence type="inferred from homology"/>
<dbReference type="EMBL" id="AP023361">
    <property type="protein sequence ID" value="BCJ90907.1"/>
    <property type="molecule type" value="Genomic_DNA"/>
</dbReference>
<feature type="domain" description="Outer membrane protein beta-barrel" evidence="6">
    <location>
        <begin position="21"/>
        <end position="219"/>
    </location>
</feature>
<comment type="similarity">
    <text evidence="5">Belongs to the Omp25/RopB family.</text>
</comment>
<dbReference type="SUPFAM" id="SSF56925">
    <property type="entry name" value="OMPA-like"/>
    <property type="match status" value="1"/>
</dbReference>
<evidence type="ECO:0000313" key="7">
    <source>
        <dbReference type="EMBL" id="BCJ90907.1"/>
    </source>
</evidence>
<dbReference type="Gene3D" id="2.40.160.20">
    <property type="match status" value="1"/>
</dbReference>
<dbReference type="Proteomes" id="UP000515317">
    <property type="component" value="Chromosome"/>
</dbReference>
<dbReference type="AlphaFoldDB" id="A0A6S6QSI6"/>
<evidence type="ECO:0000313" key="8">
    <source>
        <dbReference type="Proteomes" id="UP000515317"/>
    </source>
</evidence>
<comment type="subcellular location">
    <subcellularLocation>
        <location evidence="1">Cell outer membrane</location>
    </subcellularLocation>
</comment>
<keyword evidence="8" id="KW-1185">Reference proteome</keyword>
<accession>A0A6S6QSI6</accession>
<name>A0A6S6QSI6_9HYPH</name>
<evidence type="ECO:0000256" key="5">
    <source>
        <dbReference type="ARBA" id="ARBA00038306"/>
    </source>
</evidence>
<gene>
    <name evidence="7" type="ORF">IZ6_16420</name>
</gene>
<evidence type="ECO:0000256" key="2">
    <source>
        <dbReference type="ARBA" id="ARBA00022729"/>
    </source>
</evidence>
<evidence type="ECO:0000259" key="6">
    <source>
        <dbReference type="Pfam" id="PF13505"/>
    </source>
</evidence>
<protein>
    <submittedName>
        <fullName evidence="7">Porin</fullName>
    </submittedName>
</protein>
<dbReference type="RefSeq" id="WP_222874597.1">
    <property type="nucleotide sequence ID" value="NZ_AP023361.1"/>
</dbReference>
<dbReference type="InterPro" id="IPR011250">
    <property type="entry name" value="OMP/PagP_B-barrel"/>
</dbReference>
<evidence type="ECO:0000256" key="3">
    <source>
        <dbReference type="ARBA" id="ARBA00023136"/>
    </source>
</evidence>
<keyword evidence="4" id="KW-0998">Cell outer membrane</keyword>
<organism evidence="7 8">
    <name type="scientific">Terrihabitans soli</name>
    <dbReference type="NCBI Taxonomy" id="708113"/>
    <lineage>
        <taxon>Bacteria</taxon>
        <taxon>Pseudomonadati</taxon>
        <taxon>Pseudomonadota</taxon>
        <taxon>Alphaproteobacteria</taxon>
        <taxon>Hyphomicrobiales</taxon>
        <taxon>Terrihabitans</taxon>
    </lineage>
</organism>
<dbReference type="KEGG" id="tso:IZ6_16420"/>
<keyword evidence="2" id="KW-0732">Signal</keyword>
<dbReference type="Pfam" id="PF13505">
    <property type="entry name" value="OMP_b-brl"/>
    <property type="match status" value="1"/>
</dbReference>
<sequence>MPALAADVPVEQSYPAATVGYYNWTGAYFGLQAGYSFGTVETSSSPTIGAYDTDYDFDHFVGGVTAGYNHQFGNWVVGGEIDASFTDAEESIDPGITGIDEYQSDLDWLATARVRVGYAFDNILVYATAGGAAAETEDAIDMGLDGVLSERRSRKGWTAGAGFEWGINENWTAKGEYLYVDLGEETVSENGPIVFPDATDTVDFEHIYHLGRVGVNYRF</sequence>